<proteinExistence type="predicted"/>
<dbReference type="EMBL" id="JBJQND010000013">
    <property type="protein sequence ID" value="KAL3856441.1"/>
    <property type="molecule type" value="Genomic_DNA"/>
</dbReference>
<keyword evidence="1 2" id="KW-0175">Coiled coil</keyword>
<feature type="coiled-coil region" evidence="2">
    <location>
        <begin position="124"/>
        <end position="190"/>
    </location>
</feature>
<evidence type="ECO:0000313" key="6">
    <source>
        <dbReference type="Proteomes" id="UP001634394"/>
    </source>
</evidence>
<evidence type="ECO:0000256" key="3">
    <source>
        <dbReference type="SAM" id="MobiDB-lite"/>
    </source>
</evidence>
<feature type="domain" description="ODAD1 central coiled coil region" evidence="4">
    <location>
        <begin position="3"/>
        <end position="217"/>
    </location>
</feature>
<name>A0ABD3V619_SINWO</name>
<evidence type="ECO:0000256" key="1">
    <source>
        <dbReference type="ARBA" id="ARBA00023054"/>
    </source>
</evidence>
<keyword evidence="6" id="KW-1185">Reference proteome</keyword>
<dbReference type="InterPro" id="IPR049258">
    <property type="entry name" value="ODAD1_CC"/>
</dbReference>
<dbReference type="Pfam" id="PF21773">
    <property type="entry name" value="ODAD1_CC"/>
    <property type="match status" value="1"/>
</dbReference>
<organism evidence="5 6">
    <name type="scientific">Sinanodonta woodiana</name>
    <name type="common">Chinese pond mussel</name>
    <name type="synonym">Anodonta woodiana</name>
    <dbReference type="NCBI Taxonomy" id="1069815"/>
    <lineage>
        <taxon>Eukaryota</taxon>
        <taxon>Metazoa</taxon>
        <taxon>Spiralia</taxon>
        <taxon>Lophotrochozoa</taxon>
        <taxon>Mollusca</taxon>
        <taxon>Bivalvia</taxon>
        <taxon>Autobranchia</taxon>
        <taxon>Heteroconchia</taxon>
        <taxon>Palaeoheterodonta</taxon>
        <taxon>Unionida</taxon>
        <taxon>Unionoidea</taxon>
        <taxon>Unionidae</taxon>
        <taxon>Unioninae</taxon>
        <taxon>Sinanodonta</taxon>
    </lineage>
</organism>
<dbReference type="AlphaFoldDB" id="A0ABD3V619"/>
<evidence type="ECO:0000256" key="2">
    <source>
        <dbReference type="SAM" id="Coils"/>
    </source>
</evidence>
<dbReference type="InterPro" id="IPR051876">
    <property type="entry name" value="ODA-DC/CCD"/>
</dbReference>
<sequence length="352" mass="41345">MTVLYIRRDEAQIKMLALKDRSDKDKALYGTEMKELQRIIHHDNKLKEFMSIKGNDRNEFKEEENAKKKRVSGDRDSDADKLTIKTLEQAFERIKEITGKDDLSTIVQDFLMKEDENFALYNYINEITDEVDALQEEINNQNKEIKLMEDDDVKHKKARLKLLKELEIKVEKLSQEADAAEKKNVEICKVLDQILEGVSCLFREINCDAVTIRDMLGAEEGVTKKNILQYMGLIEQRTLELMQMRQYLLMKKQPPTVQEKKDNKQQQMSTALRQEQHKYGVQHPVISIMLPSTQEDEEQIMEMVHQDLDTRPVTASELRTMVMKNIPRYIAYQQQKSKKHQVEKQRSKSPTH</sequence>
<feature type="region of interest" description="Disordered" evidence="3">
    <location>
        <begin position="333"/>
        <end position="352"/>
    </location>
</feature>
<gene>
    <name evidence="5" type="ORF">ACJMK2_011199</name>
</gene>
<dbReference type="Proteomes" id="UP001634394">
    <property type="component" value="Unassembled WGS sequence"/>
</dbReference>
<evidence type="ECO:0000259" key="4">
    <source>
        <dbReference type="Pfam" id="PF21773"/>
    </source>
</evidence>
<evidence type="ECO:0000313" key="5">
    <source>
        <dbReference type="EMBL" id="KAL3856441.1"/>
    </source>
</evidence>
<accession>A0ABD3V619</accession>
<protein>
    <recommendedName>
        <fullName evidence="4">ODAD1 central coiled coil region domain-containing protein</fullName>
    </recommendedName>
</protein>
<dbReference type="PANTHER" id="PTHR21694">
    <property type="entry name" value="COILED-COIL DOMAIN-CONTAINING PROTEIN 63"/>
    <property type="match status" value="1"/>
</dbReference>
<dbReference type="PANTHER" id="PTHR21694:SF18">
    <property type="entry name" value="COILED-COIL DOMAIN-CONTAINING PROTEIN 63"/>
    <property type="match status" value="1"/>
</dbReference>
<reference evidence="5 6" key="1">
    <citation type="submission" date="2024-11" db="EMBL/GenBank/DDBJ databases">
        <title>Chromosome-level genome assembly of the freshwater bivalve Anodonta woodiana.</title>
        <authorList>
            <person name="Chen X."/>
        </authorList>
    </citation>
    <scope>NUCLEOTIDE SEQUENCE [LARGE SCALE GENOMIC DNA]</scope>
    <source>
        <strain evidence="5">MN2024</strain>
        <tissue evidence="5">Gills</tissue>
    </source>
</reference>
<comment type="caution">
    <text evidence="5">The sequence shown here is derived from an EMBL/GenBank/DDBJ whole genome shotgun (WGS) entry which is preliminary data.</text>
</comment>